<name>E6XH35_SHEP2</name>
<dbReference type="OrthoDB" id="9891596at2"/>
<dbReference type="Proteomes" id="UP000008209">
    <property type="component" value="Chromosome"/>
</dbReference>
<dbReference type="EMBL" id="CP002457">
    <property type="protein sequence ID" value="ADV56308.1"/>
    <property type="molecule type" value="Genomic_DNA"/>
</dbReference>
<protein>
    <submittedName>
        <fullName evidence="2">Uncharacterized protein</fullName>
    </submittedName>
</protein>
<evidence type="ECO:0000313" key="2">
    <source>
        <dbReference type="EMBL" id="ADV56308.1"/>
    </source>
</evidence>
<dbReference type="KEGG" id="shp:Sput200_3689"/>
<evidence type="ECO:0000313" key="3">
    <source>
        <dbReference type="Proteomes" id="UP000008209"/>
    </source>
</evidence>
<reference evidence="2 3" key="1">
    <citation type="submission" date="2011-01" db="EMBL/GenBank/DDBJ databases">
        <title>Complete sequence of Shewanella putrefaciens 200.</title>
        <authorList>
            <consortium name="US DOE Joint Genome Institute"/>
            <person name="Lucas S."/>
            <person name="Copeland A."/>
            <person name="Lapidus A."/>
            <person name="Cheng J.-F."/>
            <person name="Bruce D."/>
            <person name="Goodwin L."/>
            <person name="Pitluck S."/>
            <person name="Munk A.C."/>
            <person name="Detter J.C."/>
            <person name="Han C."/>
            <person name="Tapia R."/>
            <person name="Land M."/>
            <person name="Hauser L."/>
            <person name="Chang Y.-J."/>
            <person name="Jeffries C."/>
            <person name="Kyrpides N."/>
            <person name="Ivanova N."/>
            <person name="Mikhailova N."/>
            <person name="Kolker E."/>
            <person name="Lawrence C."/>
            <person name="McCue L.A."/>
            <person name="DiChristina T."/>
            <person name="Nealson K."/>
            <person name="Fredrickson J.K."/>
            <person name="Woyke T."/>
        </authorList>
    </citation>
    <scope>NUCLEOTIDE SEQUENCE [LARGE SCALE GENOMIC DNA]</scope>
    <source>
        <strain evidence="2 3">200</strain>
    </source>
</reference>
<evidence type="ECO:0000313" key="1">
    <source>
        <dbReference type="EMBL" id="ADV56068.1"/>
    </source>
</evidence>
<dbReference type="AlphaFoldDB" id="E6XH35"/>
<dbReference type="KEGG" id="shp:Sput200_3949"/>
<proteinExistence type="predicted"/>
<gene>
    <name evidence="1" type="ordered locus">Sput200_3689</name>
    <name evidence="2" type="ordered locus">Sput200_3949</name>
</gene>
<organism evidence="2 3">
    <name type="scientific">Shewanella putrefaciens (strain 200)</name>
    <dbReference type="NCBI Taxonomy" id="399804"/>
    <lineage>
        <taxon>Bacteria</taxon>
        <taxon>Pseudomonadati</taxon>
        <taxon>Pseudomonadota</taxon>
        <taxon>Gammaproteobacteria</taxon>
        <taxon>Alteromonadales</taxon>
        <taxon>Shewanellaceae</taxon>
        <taxon>Shewanella</taxon>
    </lineage>
</organism>
<dbReference type="HOGENOM" id="CLU_1853860_0_0_6"/>
<dbReference type="EMBL" id="CP002457">
    <property type="protein sequence ID" value="ADV56068.1"/>
    <property type="molecule type" value="Genomic_DNA"/>
</dbReference>
<sequence length="138" mass="14484">MAFTLPTITLASGLELANAMLVISELNVSNNSSISERLDISAAPGGDGEAVNQSYKLLKDTHGGRGCSAIVSVFMSQSAFDVGKPPVDIVKDGRNTKVFSINLDNPDFDGMTPRQAAYAHIMALPEFAGAVLVEGVEV</sequence>
<accession>E6XH35</accession>
<dbReference type="PATRIC" id="fig|399804.5.peg.3818"/>